<accession>A0A3A9K8A7</accession>
<name>A0A3A9K8A7_9BACI</name>
<organism evidence="2 3">
    <name type="scientific">Salipaludibacillus neizhouensis</name>
    <dbReference type="NCBI Taxonomy" id="885475"/>
    <lineage>
        <taxon>Bacteria</taxon>
        <taxon>Bacillati</taxon>
        <taxon>Bacillota</taxon>
        <taxon>Bacilli</taxon>
        <taxon>Bacillales</taxon>
        <taxon>Bacillaceae</taxon>
    </lineage>
</organism>
<dbReference type="Proteomes" id="UP000281498">
    <property type="component" value="Unassembled WGS sequence"/>
</dbReference>
<keyword evidence="1" id="KW-1133">Transmembrane helix</keyword>
<keyword evidence="1" id="KW-0472">Membrane</keyword>
<reference evidence="2 3" key="1">
    <citation type="submission" date="2017-10" db="EMBL/GenBank/DDBJ databases">
        <title>Bacillus sp. nov., a halophilic bacterium isolated from a Keqin Lake.</title>
        <authorList>
            <person name="Wang H."/>
        </authorList>
    </citation>
    <scope>NUCLEOTIDE SEQUENCE [LARGE SCALE GENOMIC DNA]</scope>
    <source>
        <strain evidence="2 3">KCTC 13187</strain>
    </source>
</reference>
<feature type="transmembrane region" description="Helical" evidence="1">
    <location>
        <begin position="41"/>
        <end position="60"/>
    </location>
</feature>
<comment type="caution">
    <text evidence="2">The sequence shown here is derived from an EMBL/GenBank/DDBJ whole genome shotgun (WGS) entry which is preliminary data.</text>
</comment>
<dbReference type="AlphaFoldDB" id="A0A3A9K8A7"/>
<feature type="transmembrane region" description="Helical" evidence="1">
    <location>
        <begin position="97"/>
        <end position="114"/>
    </location>
</feature>
<feature type="transmembrane region" description="Helical" evidence="1">
    <location>
        <begin position="231"/>
        <end position="254"/>
    </location>
</feature>
<gene>
    <name evidence="2" type="ORF">CR203_01540</name>
</gene>
<evidence type="ECO:0000313" key="3">
    <source>
        <dbReference type="Proteomes" id="UP000281498"/>
    </source>
</evidence>
<proteinExistence type="predicted"/>
<evidence type="ECO:0000256" key="1">
    <source>
        <dbReference type="SAM" id="Phobius"/>
    </source>
</evidence>
<dbReference type="OrthoDB" id="2839959at2"/>
<feature type="transmembrane region" description="Helical" evidence="1">
    <location>
        <begin position="120"/>
        <end position="137"/>
    </location>
</feature>
<sequence>MIPPFSSPFLIHSVWSEWLLISFLVLVGIIYWTISKKIGFQALYLTIFSLSLGYIITMYLPYLYTNDQLLPLTHPHIQAVMTLFSIFIPLVRRQVEIIMCLIPPLFISVIYLLLQGTPVFSIVGGILIGGFISYMYYRSFDWIEAMPERYVFGFAIIVPIFIGILIYPQNDFLILPGLLLGSGIGIALEQYKLRISITTSSGMSKLIALMIGSSGLILSHLFFLFNPVIFTLYYSLLGFLAGLWITFLIPLLLFSTKLYGQQSKRGDTA</sequence>
<protein>
    <submittedName>
        <fullName evidence="2">Uncharacterized protein</fullName>
    </submittedName>
</protein>
<feature type="transmembrane region" description="Helical" evidence="1">
    <location>
        <begin position="203"/>
        <end position="225"/>
    </location>
</feature>
<feature type="transmembrane region" description="Helical" evidence="1">
    <location>
        <begin position="15"/>
        <end position="34"/>
    </location>
</feature>
<feature type="transmembrane region" description="Helical" evidence="1">
    <location>
        <begin position="173"/>
        <end position="191"/>
    </location>
</feature>
<evidence type="ECO:0000313" key="2">
    <source>
        <dbReference type="EMBL" id="RKL68757.1"/>
    </source>
</evidence>
<dbReference type="RefSeq" id="WP_110936603.1">
    <property type="nucleotide sequence ID" value="NZ_KZ614146.1"/>
</dbReference>
<feature type="transmembrane region" description="Helical" evidence="1">
    <location>
        <begin position="72"/>
        <end position="90"/>
    </location>
</feature>
<keyword evidence="3" id="KW-1185">Reference proteome</keyword>
<keyword evidence="1" id="KW-0812">Transmembrane</keyword>
<feature type="transmembrane region" description="Helical" evidence="1">
    <location>
        <begin position="149"/>
        <end position="167"/>
    </location>
</feature>
<dbReference type="EMBL" id="PDOE01000001">
    <property type="protein sequence ID" value="RKL68757.1"/>
    <property type="molecule type" value="Genomic_DNA"/>
</dbReference>